<dbReference type="GO" id="GO:0005634">
    <property type="term" value="C:nucleus"/>
    <property type="evidence" value="ECO:0007669"/>
    <property type="project" value="UniProtKB-SubCell"/>
</dbReference>
<dbReference type="GO" id="GO:0005829">
    <property type="term" value="C:cytosol"/>
    <property type="evidence" value="ECO:0007669"/>
    <property type="project" value="UniProtKB-SubCell"/>
</dbReference>
<sequence>MEDESIRKSQKWLMGLSEGSLSHQLEAIAMEGLQILHSQKGFIRCNFVVPSRASDADGNWHVGAMATLIDDVGAAAIYSLVDHVKASLDFSISFYSTAKIQEEVEIEAKVEANKGKLSHVLVEVRRKQNRELIALGKQWMASHKIASQPQSSKL</sequence>
<accession>A0A1R3G7K4</accession>
<keyword evidence="8" id="KW-0007">Acetylation</keyword>
<dbReference type="STRING" id="210143.A0A1R3G7K4"/>
<dbReference type="InterPro" id="IPR006683">
    <property type="entry name" value="Thioestr_dom"/>
</dbReference>
<evidence type="ECO:0000256" key="10">
    <source>
        <dbReference type="ARBA" id="ARBA00023128"/>
    </source>
</evidence>
<evidence type="ECO:0000256" key="18">
    <source>
        <dbReference type="ARBA" id="ARBA00083956"/>
    </source>
</evidence>
<evidence type="ECO:0000256" key="3">
    <source>
        <dbReference type="ARBA" id="ARBA00004186"/>
    </source>
</evidence>
<evidence type="ECO:0000256" key="1">
    <source>
        <dbReference type="ARBA" id="ARBA00004123"/>
    </source>
</evidence>
<dbReference type="PANTHER" id="PTHR21660">
    <property type="entry name" value="THIOESTERASE SUPERFAMILY MEMBER-RELATED"/>
    <property type="match status" value="1"/>
</dbReference>
<evidence type="ECO:0000256" key="17">
    <source>
        <dbReference type="ARBA" id="ARBA00081533"/>
    </source>
</evidence>
<evidence type="ECO:0000256" key="4">
    <source>
        <dbReference type="ARBA" id="ARBA00004514"/>
    </source>
</evidence>
<evidence type="ECO:0000256" key="9">
    <source>
        <dbReference type="ARBA" id="ARBA00023098"/>
    </source>
</evidence>
<keyword evidence="7" id="KW-0378">Hydrolase</keyword>
<protein>
    <recommendedName>
        <fullName evidence="16">Acyl-coenzyme A thioesterase 13</fullName>
    </recommendedName>
    <alternativeName>
        <fullName evidence="17">Hotdog-fold thioesterase superfamily member 2</fullName>
    </alternativeName>
    <alternativeName>
        <fullName evidence="18">Thioesterase superfamily member 2</fullName>
    </alternativeName>
</protein>
<dbReference type="SUPFAM" id="SSF54637">
    <property type="entry name" value="Thioesterase/thiol ester dehydrase-isomerase"/>
    <property type="match status" value="1"/>
</dbReference>
<dbReference type="InterPro" id="IPR029069">
    <property type="entry name" value="HotDog_dom_sf"/>
</dbReference>
<evidence type="ECO:0000256" key="6">
    <source>
        <dbReference type="ARBA" id="ARBA00022490"/>
    </source>
</evidence>
<gene>
    <name evidence="20" type="ORF">CCACVL1_28098</name>
</gene>
<evidence type="ECO:0000256" key="13">
    <source>
        <dbReference type="ARBA" id="ARBA00052976"/>
    </source>
</evidence>
<dbReference type="GO" id="GO:0047617">
    <property type="term" value="F:fatty acyl-CoA hydrolase activity"/>
    <property type="evidence" value="ECO:0007669"/>
    <property type="project" value="InterPro"/>
</dbReference>
<dbReference type="InterPro" id="IPR039298">
    <property type="entry name" value="ACOT13"/>
</dbReference>
<dbReference type="Gene3D" id="3.10.129.10">
    <property type="entry name" value="Hotdog Thioesterase"/>
    <property type="match status" value="1"/>
</dbReference>
<name>A0A1R3G7K4_COCAP</name>
<reference evidence="20 21" key="1">
    <citation type="submission" date="2013-09" db="EMBL/GenBank/DDBJ databases">
        <title>Corchorus capsularis genome sequencing.</title>
        <authorList>
            <person name="Alam M."/>
            <person name="Haque M.S."/>
            <person name="Islam M.S."/>
            <person name="Emdad E.M."/>
            <person name="Islam M.M."/>
            <person name="Ahmed B."/>
            <person name="Halim A."/>
            <person name="Hossen Q.M.M."/>
            <person name="Hossain M.Z."/>
            <person name="Ahmed R."/>
            <person name="Khan M.M."/>
            <person name="Islam R."/>
            <person name="Rashid M.M."/>
            <person name="Khan S.A."/>
            <person name="Rahman M.S."/>
            <person name="Alam M."/>
        </authorList>
    </citation>
    <scope>NUCLEOTIDE SEQUENCE [LARGE SCALE GENOMIC DNA]</scope>
    <source>
        <strain evidence="21">cv. CVL-1</strain>
        <tissue evidence="20">Whole seedling</tissue>
    </source>
</reference>
<feature type="domain" description="Thioesterase" evidence="19">
    <location>
        <begin position="58"/>
        <end position="132"/>
    </location>
</feature>
<dbReference type="AlphaFoldDB" id="A0A1R3G7K4"/>
<comment type="function">
    <text evidence="14">Catalyzes the hydrolysis of acyl-CoAs into free fatty acids and coenzyme A (CoASH), regulating their respective intracellular levels. Has acyl-CoA thioesterase activity towards medium (C12) and long-chain (C18) fatty acyl-CoA substrates. Can also hydrolyze 3-hydroxyphenylacetyl-CoA and 3,4-dihydroxyphenylacetyl-CoA (in vitro). May play a role in controlling adaptive thermogenesis.</text>
</comment>
<dbReference type="GO" id="GO:0005739">
    <property type="term" value="C:mitochondrion"/>
    <property type="evidence" value="ECO:0007669"/>
    <property type="project" value="UniProtKB-SubCell"/>
</dbReference>
<dbReference type="Pfam" id="PF03061">
    <property type="entry name" value="4HBT"/>
    <property type="match status" value="1"/>
</dbReference>
<dbReference type="OMA" id="KQWMASH"/>
<organism evidence="20 21">
    <name type="scientific">Corchorus capsularis</name>
    <name type="common">Jute</name>
    <dbReference type="NCBI Taxonomy" id="210143"/>
    <lineage>
        <taxon>Eukaryota</taxon>
        <taxon>Viridiplantae</taxon>
        <taxon>Streptophyta</taxon>
        <taxon>Embryophyta</taxon>
        <taxon>Tracheophyta</taxon>
        <taxon>Spermatophyta</taxon>
        <taxon>Magnoliopsida</taxon>
        <taxon>eudicotyledons</taxon>
        <taxon>Gunneridae</taxon>
        <taxon>Pentapetalae</taxon>
        <taxon>rosids</taxon>
        <taxon>malvids</taxon>
        <taxon>Malvales</taxon>
        <taxon>Malvaceae</taxon>
        <taxon>Grewioideae</taxon>
        <taxon>Apeibeae</taxon>
        <taxon>Corchorus</taxon>
    </lineage>
</organism>
<evidence type="ECO:0000259" key="19">
    <source>
        <dbReference type="Pfam" id="PF03061"/>
    </source>
</evidence>
<keyword evidence="12" id="KW-0539">Nucleus</keyword>
<dbReference type="PANTHER" id="PTHR21660:SF1">
    <property type="entry name" value="ACYL-COENZYME A THIOESTERASE 13"/>
    <property type="match status" value="1"/>
</dbReference>
<evidence type="ECO:0000256" key="12">
    <source>
        <dbReference type="ARBA" id="ARBA00023242"/>
    </source>
</evidence>
<comment type="subunit">
    <text evidence="15">Homotetramer. Interacts with PCTP.</text>
</comment>
<dbReference type="Gramene" id="OMO54052">
    <property type="protein sequence ID" value="OMO54052"/>
    <property type="gene ID" value="CCACVL1_28098"/>
</dbReference>
<dbReference type="GO" id="GO:0006629">
    <property type="term" value="P:lipid metabolic process"/>
    <property type="evidence" value="ECO:0007669"/>
    <property type="project" value="UniProtKB-KW"/>
</dbReference>
<keyword evidence="6" id="KW-0963">Cytoplasm</keyword>
<evidence type="ECO:0000256" key="8">
    <source>
        <dbReference type="ARBA" id="ARBA00022990"/>
    </source>
</evidence>
<evidence type="ECO:0000256" key="5">
    <source>
        <dbReference type="ARBA" id="ARBA00008324"/>
    </source>
</evidence>
<dbReference type="EMBL" id="AWWV01015042">
    <property type="protein sequence ID" value="OMO54052.1"/>
    <property type="molecule type" value="Genomic_DNA"/>
</dbReference>
<evidence type="ECO:0000256" key="2">
    <source>
        <dbReference type="ARBA" id="ARBA00004173"/>
    </source>
</evidence>
<dbReference type="Proteomes" id="UP000188268">
    <property type="component" value="Unassembled WGS sequence"/>
</dbReference>
<keyword evidence="11" id="KW-0206">Cytoskeleton</keyword>
<evidence type="ECO:0000256" key="7">
    <source>
        <dbReference type="ARBA" id="ARBA00022801"/>
    </source>
</evidence>
<evidence type="ECO:0000256" key="15">
    <source>
        <dbReference type="ARBA" id="ARBA00064709"/>
    </source>
</evidence>
<dbReference type="CDD" id="cd03443">
    <property type="entry name" value="PaaI_thioesterase"/>
    <property type="match status" value="1"/>
</dbReference>
<comment type="caution">
    <text evidence="20">The sequence shown here is derived from an EMBL/GenBank/DDBJ whole genome shotgun (WGS) entry which is preliminary data.</text>
</comment>
<evidence type="ECO:0000256" key="14">
    <source>
        <dbReference type="ARBA" id="ARBA00058205"/>
    </source>
</evidence>
<keyword evidence="9" id="KW-0443">Lipid metabolism</keyword>
<dbReference type="GO" id="GO:0005819">
    <property type="term" value="C:spindle"/>
    <property type="evidence" value="ECO:0007669"/>
    <property type="project" value="UniProtKB-SubCell"/>
</dbReference>
<comment type="similarity">
    <text evidence="5">Belongs to the thioesterase PaaI family.</text>
</comment>
<comment type="subcellular location">
    <subcellularLocation>
        <location evidence="3">Cytoplasm</location>
        <location evidence="3">Cytoskeleton</location>
        <location evidence="3">Spindle</location>
    </subcellularLocation>
    <subcellularLocation>
        <location evidence="4">Cytoplasm</location>
        <location evidence="4">Cytosol</location>
    </subcellularLocation>
    <subcellularLocation>
        <location evidence="2">Mitochondrion</location>
    </subcellularLocation>
    <subcellularLocation>
        <location evidence="1">Nucleus</location>
    </subcellularLocation>
</comment>
<evidence type="ECO:0000256" key="11">
    <source>
        <dbReference type="ARBA" id="ARBA00023212"/>
    </source>
</evidence>
<evidence type="ECO:0000313" key="20">
    <source>
        <dbReference type="EMBL" id="OMO54052.1"/>
    </source>
</evidence>
<evidence type="ECO:0000313" key="21">
    <source>
        <dbReference type="Proteomes" id="UP000188268"/>
    </source>
</evidence>
<evidence type="ECO:0000256" key="16">
    <source>
        <dbReference type="ARBA" id="ARBA00067273"/>
    </source>
</evidence>
<dbReference type="FunFam" id="3.10.129.10:FF:000021">
    <property type="entry name" value="Acyl-coenzyme A thioesterase 13"/>
    <property type="match status" value="1"/>
</dbReference>
<keyword evidence="10" id="KW-0496">Mitochondrion</keyword>
<proteinExistence type="inferred from homology"/>
<comment type="catalytic activity">
    <reaction evidence="13">
        <text>a fatty acyl-CoA + H2O = a fatty acid + CoA + H(+)</text>
        <dbReference type="Rhea" id="RHEA:16781"/>
        <dbReference type="ChEBI" id="CHEBI:15377"/>
        <dbReference type="ChEBI" id="CHEBI:15378"/>
        <dbReference type="ChEBI" id="CHEBI:28868"/>
        <dbReference type="ChEBI" id="CHEBI:57287"/>
        <dbReference type="ChEBI" id="CHEBI:77636"/>
    </reaction>
    <physiologicalReaction direction="left-to-right" evidence="13">
        <dbReference type="Rhea" id="RHEA:16782"/>
    </physiologicalReaction>
</comment>
<dbReference type="OrthoDB" id="46529at2759"/>
<keyword evidence="21" id="KW-1185">Reference proteome</keyword>